<accession>Q1JW55</accession>
<reference evidence="2" key="1">
    <citation type="submission" date="2006-05" db="EMBL/GenBank/DDBJ databases">
        <title>Annotation of the draft genome assembly of Desulfuromonas acetoxidans DSM 684.</title>
        <authorList>
            <consortium name="US DOE Joint Genome Institute (JGI-ORNL)"/>
            <person name="Larimer F."/>
            <person name="Land M."/>
            <person name="Hauser L."/>
        </authorList>
    </citation>
    <scope>NUCLEOTIDE SEQUENCE [LARGE SCALE GENOMIC DNA]</scope>
    <source>
        <strain evidence="2">DSM 684</strain>
    </source>
</reference>
<evidence type="ECO:0000256" key="1">
    <source>
        <dbReference type="SAM" id="Phobius"/>
    </source>
</evidence>
<keyword evidence="1" id="KW-1133">Transmembrane helix</keyword>
<proteinExistence type="predicted"/>
<feature type="transmembrane region" description="Helical" evidence="1">
    <location>
        <begin position="51"/>
        <end position="74"/>
    </location>
</feature>
<gene>
    <name evidence="2" type="ORF">Dace_0323</name>
</gene>
<sequence>MVLAKGPGGYFLKDSAHWCERTALEFQPYFEGESVVETWPWAWTCPVEISVMLNALVILVLLPVTGLFLGWLPWAEENSSFATLLAATVMIILASLLVSAWINVEKSSAGAAHSLLWRPLTINLLLLALLLAYHRYDDGVHPVLTVVVGAVMLSSASLLGIVTARGLKHPTELIPVCVVAAWADLCSITAGPTHAMVGKITDYYSSGQQGPAPLADALLIKTLVPRSALPVPLFGVADWIIVAFLSAALVRLKLCPGPELAQFSIGAWLPFKYVHVAPLSLWLALTCAHLSGRFIPALVPICAFVLIWVLVRYPQSRRLSRRELLLTGLFPLLMTLGVTLL</sequence>
<comment type="caution">
    <text evidence="2">The sequence shown here is derived from an EMBL/GenBank/DDBJ whole genome shotgun (WGS) entry which is preliminary data.</text>
</comment>
<feature type="transmembrane region" description="Helical" evidence="1">
    <location>
        <begin position="115"/>
        <end position="133"/>
    </location>
</feature>
<name>Q1JW55_DESA6</name>
<organism evidence="2 3">
    <name type="scientific">Desulfuromonas acetoxidans (strain DSM 684 / 11070)</name>
    <dbReference type="NCBI Taxonomy" id="281689"/>
    <lineage>
        <taxon>Bacteria</taxon>
        <taxon>Pseudomonadati</taxon>
        <taxon>Thermodesulfobacteriota</taxon>
        <taxon>Desulfuromonadia</taxon>
        <taxon>Desulfuromonadales</taxon>
        <taxon>Desulfuromonadaceae</taxon>
        <taxon>Desulfuromonas</taxon>
    </lineage>
</organism>
<protein>
    <submittedName>
        <fullName evidence="2">Uncharacterized protein</fullName>
    </submittedName>
</protein>
<dbReference type="AlphaFoldDB" id="Q1JW55"/>
<dbReference type="Proteomes" id="UP000005695">
    <property type="component" value="Unassembled WGS sequence"/>
</dbReference>
<keyword evidence="1" id="KW-0812">Transmembrane</keyword>
<evidence type="ECO:0000313" key="2">
    <source>
        <dbReference type="EMBL" id="EAT14472.1"/>
    </source>
</evidence>
<keyword evidence="1" id="KW-0472">Membrane</keyword>
<keyword evidence="3" id="KW-1185">Reference proteome</keyword>
<feature type="transmembrane region" description="Helical" evidence="1">
    <location>
        <begin position="139"/>
        <end position="161"/>
    </location>
</feature>
<dbReference type="EMBL" id="AAEW02000025">
    <property type="protein sequence ID" value="EAT14472.1"/>
    <property type="molecule type" value="Genomic_DNA"/>
</dbReference>
<evidence type="ECO:0000313" key="3">
    <source>
        <dbReference type="Proteomes" id="UP000005695"/>
    </source>
</evidence>
<feature type="transmembrane region" description="Helical" evidence="1">
    <location>
        <begin position="323"/>
        <end position="340"/>
    </location>
</feature>
<feature type="transmembrane region" description="Helical" evidence="1">
    <location>
        <begin position="291"/>
        <end position="311"/>
    </location>
</feature>
<feature type="transmembrane region" description="Helical" evidence="1">
    <location>
        <begin position="264"/>
        <end position="285"/>
    </location>
</feature>
<feature type="transmembrane region" description="Helical" evidence="1">
    <location>
        <begin position="231"/>
        <end position="252"/>
    </location>
</feature>
<feature type="transmembrane region" description="Helical" evidence="1">
    <location>
        <begin position="173"/>
        <end position="191"/>
    </location>
</feature>
<feature type="transmembrane region" description="Helical" evidence="1">
    <location>
        <begin position="80"/>
        <end position="103"/>
    </location>
</feature>
<reference evidence="2" key="2">
    <citation type="submission" date="2006-05" db="EMBL/GenBank/DDBJ databases">
        <title>Sequencing of the draft genome and assembly of Desulfuromonas acetoxidans DSM 684.</title>
        <authorList>
            <consortium name="US DOE Joint Genome Institute (JGI-PGF)"/>
            <person name="Copeland A."/>
            <person name="Lucas S."/>
            <person name="Lapidus A."/>
            <person name="Barry K."/>
            <person name="Detter J.C."/>
            <person name="Glavina del Rio T."/>
            <person name="Hammon N."/>
            <person name="Israni S."/>
            <person name="Dalin E."/>
            <person name="Tice H."/>
            <person name="Bruce D."/>
            <person name="Pitluck S."/>
            <person name="Richardson P."/>
        </authorList>
    </citation>
    <scope>NUCLEOTIDE SEQUENCE [LARGE SCALE GENOMIC DNA]</scope>
    <source>
        <strain evidence="2">DSM 684</strain>
    </source>
</reference>